<evidence type="ECO:0000256" key="9">
    <source>
        <dbReference type="ARBA" id="ARBA00033158"/>
    </source>
</evidence>
<evidence type="ECO:0000256" key="1">
    <source>
        <dbReference type="ARBA" id="ARBA00004496"/>
    </source>
</evidence>
<keyword evidence="5" id="KW-0717">Septation</keyword>
<reference evidence="10" key="1">
    <citation type="journal article" date="2015" name="Nature">
        <title>Complex archaea that bridge the gap between prokaryotes and eukaryotes.</title>
        <authorList>
            <person name="Spang A."/>
            <person name="Saw J.H."/>
            <person name="Jorgensen S.L."/>
            <person name="Zaremba-Niedzwiedzka K."/>
            <person name="Martijn J."/>
            <person name="Lind A.E."/>
            <person name="van Eijk R."/>
            <person name="Schleper C."/>
            <person name="Guy L."/>
            <person name="Ettema T.J."/>
        </authorList>
    </citation>
    <scope>NUCLEOTIDE SEQUENCE</scope>
</reference>
<comment type="caution">
    <text evidence="10">The sequence shown here is derived from an EMBL/GenBank/DDBJ whole genome shotgun (WGS) entry which is preliminary data.</text>
</comment>
<comment type="function">
    <text evidence="7">Activator of cell division through the inhibition of FtsZ GTPase activity, therefore promoting FtsZ assembly into bundles of protofilaments necessary for the formation of the division Z ring. It is recruited early at mid-cell but it is not essential for cell division.</text>
</comment>
<comment type="subcellular location">
    <subcellularLocation>
        <location evidence="1">Cytoplasm</location>
    </subcellularLocation>
</comment>
<dbReference type="GO" id="GO:0000917">
    <property type="term" value="P:division septum assembly"/>
    <property type="evidence" value="ECO:0007669"/>
    <property type="project" value="UniProtKB-KW"/>
</dbReference>
<evidence type="ECO:0000256" key="6">
    <source>
        <dbReference type="ARBA" id="ARBA00023306"/>
    </source>
</evidence>
<dbReference type="PANTHER" id="PTHR34981">
    <property type="entry name" value="CELL DIVISION PROTEIN ZAPA"/>
    <property type="match status" value="1"/>
</dbReference>
<evidence type="ECO:0000256" key="4">
    <source>
        <dbReference type="ARBA" id="ARBA00022618"/>
    </source>
</evidence>
<dbReference type="SUPFAM" id="SSF102829">
    <property type="entry name" value="Cell division protein ZapA-like"/>
    <property type="match status" value="1"/>
</dbReference>
<dbReference type="GO" id="GO:0030428">
    <property type="term" value="C:cell septum"/>
    <property type="evidence" value="ECO:0007669"/>
    <property type="project" value="TreeGrafter"/>
</dbReference>
<dbReference type="GO" id="GO:0043093">
    <property type="term" value="P:FtsZ-dependent cytokinesis"/>
    <property type="evidence" value="ECO:0007669"/>
    <property type="project" value="TreeGrafter"/>
</dbReference>
<name>A0A0F9RAT2_9ZZZZ</name>
<dbReference type="PANTHER" id="PTHR34981:SF1">
    <property type="entry name" value="CELL DIVISION PROTEIN ZAPA"/>
    <property type="match status" value="1"/>
</dbReference>
<evidence type="ECO:0000256" key="7">
    <source>
        <dbReference type="ARBA" id="ARBA00024910"/>
    </source>
</evidence>
<dbReference type="Gene3D" id="1.20.5.50">
    <property type="match status" value="1"/>
</dbReference>
<organism evidence="10">
    <name type="scientific">marine sediment metagenome</name>
    <dbReference type="NCBI Taxonomy" id="412755"/>
    <lineage>
        <taxon>unclassified sequences</taxon>
        <taxon>metagenomes</taxon>
        <taxon>ecological metagenomes</taxon>
    </lineage>
</organism>
<sequence length="98" mass="10934">MSKQSTTLEVKILDKEYLVSCPEEEQDALVRAARHLDSKMREIRTSGKVFGTERIAVMAALNMTHELIERDTMSDATSALLKAMDSKLENALGEPSNH</sequence>
<comment type="subunit">
    <text evidence="8">Homodimer. Interacts with FtsZ.</text>
</comment>
<dbReference type="InterPro" id="IPR042233">
    <property type="entry name" value="Cell_div_ZapA_N"/>
</dbReference>
<dbReference type="EMBL" id="LAZR01001039">
    <property type="protein sequence ID" value="KKN52004.1"/>
    <property type="molecule type" value="Genomic_DNA"/>
</dbReference>
<evidence type="ECO:0000313" key="10">
    <source>
        <dbReference type="EMBL" id="KKN52004.1"/>
    </source>
</evidence>
<keyword evidence="3" id="KW-0963">Cytoplasm</keyword>
<evidence type="ECO:0000256" key="5">
    <source>
        <dbReference type="ARBA" id="ARBA00023210"/>
    </source>
</evidence>
<keyword evidence="6" id="KW-0131">Cell cycle</keyword>
<accession>A0A0F9RAT2</accession>
<dbReference type="InterPro" id="IPR036192">
    <property type="entry name" value="Cell_div_ZapA-like_sf"/>
</dbReference>
<proteinExistence type="predicted"/>
<evidence type="ECO:0000256" key="3">
    <source>
        <dbReference type="ARBA" id="ARBA00022490"/>
    </source>
</evidence>
<dbReference type="AlphaFoldDB" id="A0A0F9RAT2"/>
<gene>
    <name evidence="10" type="ORF">LCGC14_0617090</name>
</gene>
<protein>
    <recommendedName>
        <fullName evidence="2">Cell division protein ZapA</fullName>
    </recommendedName>
    <alternativeName>
        <fullName evidence="9">Z ring-associated protein ZapA</fullName>
    </alternativeName>
</protein>
<evidence type="ECO:0000256" key="2">
    <source>
        <dbReference type="ARBA" id="ARBA00015195"/>
    </source>
</evidence>
<dbReference type="Gene3D" id="3.30.160.880">
    <property type="entry name" value="Cell division protein ZapA protomer, N-terminal domain"/>
    <property type="match status" value="1"/>
</dbReference>
<dbReference type="GO" id="GO:0032153">
    <property type="term" value="C:cell division site"/>
    <property type="evidence" value="ECO:0007669"/>
    <property type="project" value="TreeGrafter"/>
</dbReference>
<evidence type="ECO:0000256" key="8">
    <source>
        <dbReference type="ARBA" id="ARBA00026068"/>
    </source>
</evidence>
<keyword evidence="4" id="KW-0132">Cell division</keyword>
<dbReference type="GO" id="GO:0000921">
    <property type="term" value="P:septin ring assembly"/>
    <property type="evidence" value="ECO:0007669"/>
    <property type="project" value="TreeGrafter"/>
</dbReference>
<dbReference type="InterPro" id="IPR007838">
    <property type="entry name" value="Cell_div_ZapA-like"/>
</dbReference>
<dbReference type="Pfam" id="PF05164">
    <property type="entry name" value="ZapA"/>
    <property type="match status" value="1"/>
</dbReference>
<dbReference type="GO" id="GO:0005829">
    <property type="term" value="C:cytosol"/>
    <property type="evidence" value="ECO:0007669"/>
    <property type="project" value="TreeGrafter"/>
</dbReference>